<organism evidence="4 5">
    <name type="scientific">Piloderma croceum (strain F 1598)</name>
    <dbReference type="NCBI Taxonomy" id="765440"/>
    <lineage>
        <taxon>Eukaryota</taxon>
        <taxon>Fungi</taxon>
        <taxon>Dikarya</taxon>
        <taxon>Basidiomycota</taxon>
        <taxon>Agaricomycotina</taxon>
        <taxon>Agaricomycetes</taxon>
        <taxon>Agaricomycetidae</taxon>
        <taxon>Atheliales</taxon>
        <taxon>Atheliaceae</taxon>
        <taxon>Piloderma</taxon>
    </lineage>
</organism>
<dbReference type="Gene3D" id="1.25.40.10">
    <property type="entry name" value="Tetratricopeptide repeat domain"/>
    <property type="match status" value="1"/>
</dbReference>
<dbReference type="InterPro" id="IPR032675">
    <property type="entry name" value="LRR_dom_sf"/>
</dbReference>
<sequence>MAWKASFAKGICSFRESSFEVSLSHLNEAIRLGDDQYAIYDSRASVYEKLGQPKDALRDAKKVIELAPGQWQGYARSARLFLQLNKHDSALKMIELAIGHVKEDDAKRRVELEVLKQQVLDSVGVFEEQRRRHASLTTYHGDKLPVEIFGEIFGLLVASDVTQAIVISHVCRHWRAVAIRTPLLWHTLILAKKDPDRKTKEWIKRSQGRIRELAIRPRFKDSGVLLSTALQGFPWNHLRVCRLDHAASLAINQILRDLSLTHALIDLVELEHLGCVGHETTAVFPYNIPNSHLRSLTIKNQSFNWGVLSGLTKLVSLVVRNTIITPGGSLADVLDANPMLEEIALGYMSVRDVNPLSPLPKLHRLTHLDILSTSVHVFHDIAMPSLRILRLSRIIKGVDTLLTKILDRGPVILTELSIQSSLVTFAKLIPFLRAASSLEVFGLSQIDGQVNAVVEALANTPTLSRDSASSPTETIMCPRLAHVKLSACTDLKTGAVMRLVRSRLPAVASELPQDPSTVTKDISAVVQIESLIVDMCPLIEPEVLPWLRSKVQTFSCVYATSKDAKWKR</sequence>
<dbReference type="Pfam" id="PF12937">
    <property type="entry name" value="F-box-like"/>
    <property type="match status" value="1"/>
</dbReference>
<keyword evidence="2" id="KW-0802">TPR repeat</keyword>
<keyword evidence="5" id="KW-1185">Reference proteome</keyword>
<name>A0A0C3ACC2_PILCF</name>
<evidence type="ECO:0000259" key="3">
    <source>
        <dbReference type="PROSITE" id="PS50181"/>
    </source>
</evidence>
<dbReference type="EMBL" id="KN833321">
    <property type="protein sequence ID" value="KIM71428.1"/>
    <property type="molecule type" value="Genomic_DNA"/>
</dbReference>
<protein>
    <recommendedName>
        <fullName evidence="3">F-box domain-containing protein</fullName>
    </recommendedName>
</protein>
<evidence type="ECO:0000313" key="5">
    <source>
        <dbReference type="Proteomes" id="UP000054166"/>
    </source>
</evidence>
<evidence type="ECO:0000313" key="4">
    <source>
        <dbReference type="EMBL" id="KIM71428.1"/>
    </source>
</evidence>
<keyword evidence="1" id="KW-0677">Repeat</keyword>
<dbReference type="InterPro" id="IPR036047">
    <property type="entry name" value="F-box-like_dom_sf"/>
</dbReference>
<dbReference type="PANTHER" id="PTHR22904">
    <property type="entry name" value="TPR REPEAT CONTAINING PROTEIN"/>
    <property type="match status" value="1"/>
</dbReference>
<gene>
    <name evidence="4" type="ORF">PILCRDRAFT_830339</name>
</gene>
<dbReference type="InParanoid" id="A0A0C3ACC2"/>
<proteinExistence type="predicted"/>
<dbReference type="SUPFAM" id="SSF48452">
    <property type="entry name" value="TPR-like"/>
    <property type="match status" value="1"/>
</dbReference>
<dbReference type="OrthoDB" id="2423701at2759"/>
<dbReference type="InterPro" id="IPR001810">
    <property type="entry name" value="F-box_dom"/>
</dbReference>
<evidence type="ECO:0000256" key="2">
    <source>
        <dbReference type="ARBA" id="ARBA00022803"/>
    </source>
</evidence>
<dbReference type="SUPFAM" id="SSF81383">
    <property type="entry name" value="F-box domain"/>
    <property type="match status" value="1"/>
</dbReference>
<dbReference type="SUPFAM" id="SSF52047">
    <property type="entry name" value="RNI-like"/>
    <property type="match status" value="1"/>
</dbReference>
<dbReference type="SMART" id="SM00028">
    <property type="entry name" value="TPR"/>
    <property type="match status" value="3"/>
</dbReference>
<dbReference type="PROSITE" id="PS50181">
    <property type="entry name" value="FBOX"/>
    <property type="match status" value="1"/>
</dbReference>
<feature type="domain" description="F-box" evidence="3">
    <location>
        <begin position="138"/>
        <end position="188"/>
    </location>
</feature>
<dbReference type="AlphaFoldDB" id="A0A0C3ACC2"/>
<reference evidence="4 5" key="1">
    <citation type="submission" date="2014-04" db="EMBL/GenBank/DDBJ databases">
        <authorList>
            <consortium name="DOE Joint Genome Institute"/>
            <person name="Kuo A."/>
            <person name="Tarkka M."/>
            <person name="Buscot F."/>
            <person name="Kohler A."/>
            <person name="Nagy L.G."/>
            <person name="Floudas D."/>
            <person name="Copeland A."/>
            <person name="Barry K.W."/>
            <person name="Cichocki N."/>
            <person name="Veneault-Fourrey C."/>
            <person name="LaButti K."/>
            <person name="Lindquist E.A."/>
            <person name="Lipzen A."/>
            <person name="Lundell T."/>
            <person name="Morin E."/>
            <person name="Murat C."/>
            <person name="Sun H."/>
            <person name="Tunlid A."/>
            <person name="Henrissat B."/>
            <person name="Grigoriev I.V."/>
            <person name="Hibbett D.S."/>
            <person name="Martin F."/>
            <person name="Nordberg H.P."/>
            <person name="Cantor M.N."/>
            <person name="Hua S.X."/>
        </authorList>
    </citation>
    <scope>NUCLEOTIDE SEQUENCE [LARGE SCALE GENOMIC DNA]</scope>
    <source>
        <strain evidence="4 5">F 1598</strain>
    </source>
</reference>
<dbReference type="Gene3D" id="1.20.1280.50">
    <property type="match status" value="1"/>
</dbReference>
<dbReference type="InterPro" id="IPR019734">
    <property type="entry name" value="TPR_rpt"/>
</dbReference>
<dbReference type="Gene3D" id="3.80.10.10">
    <property type="entry name" value="Ribonuclease Inhibitor"/>
    <property type="match status" value="1"/>
</dbReference>
<dbReference type="STRING" id="765440.A0A0C3ACC2"/>
<dbReference type="GO" id="GO:0051879">
    <property type="term" value="F:Hsp90 protein binding"/>
    <property type="evidence" value="ECO:0007669"/>
    <property type="project" value="TreeGrafter"/>
</dbReference>
<reference evidence="5" key="2">
    <citation type="submission" date="2015-01" db="EMBL/GenBank/DDBJ databases">
        <title>Evolutionary Origins and Diversification of the Mycorrhizal Mutualists.</title>
        <authorList>
            <consortium name="DOE Joint Genome Institute"/>
            <consortium name="Mycorrhizal Genomics Consortium"/>
            <person name="Kohler A."/>
            <person name="Kuo A."/>
            <person name="Nagy L.G."/>
            <person name="Floudas D."/>
            <person name="Copeland A."/>
            <person name="Barry K.W."/>
            <person name="Cichocki N."/>
            <person name="Veneault-Fourrey C."/>
            <person name="LaButti K."/>
            <person name="Lindquist E.A."/>
            <person name="Lipzen A."/>
            <person name="Lundell T."/>
            <person name="Morin E."/>
            <person name="Murat C."/>
            <person name="Riley R."/>
            <person name="Ohm R."/>
            <person name="Sun H."/>
            <person name="Tunlid A."/>
            <person name="Henrissat B."/>
            <person name="Grigoriev I.V."/>
            <person name="Hibbett D.S."/>
            <person name="Martin F."/>
        </authorList>
    </citation>
    <scope>NUCLEOTIDE SEQUENCE [LARGE SCALE GENOMIC DNA]</scope>
    <source>
        <strain evidence="5">F 1598</strain>
    </source>
</reference>
<dbReference type="Proteomes" id="UP000054166">
    <property type="component" value="Unassembled WGS sequence"/>
</dbReference>
<evidence type="ECO:0000256" key="1">
    <source>
        <dbReference type="ARBA" id="ARBA00022737"/>
    </source>
</evidence>
<dbReference type="HOGENOM" id="CLU_511015_0_0_1"/>
<dbReference type="PANTHER" id="PTHR22904:SF523">
    <property type="entry name" value="STRESS-INDUCED-PHOSPHOPROTEIN 1"/>
    <property type="match status" value="1"/>
</dbReference>
<accession>A0A0C3ACC2</accession>
<dbReference type="InterPro" id="IPR011990">
    <property type="entry name" value="TPR-like_helical_dom_sf"/>
</dbReference>